<keyword evidence="5" id="KW-0328">Glycosyltransferase</keyword>
<comment type="similarity">
    <text evidence="2">In the C-terminal section; belongs to the trehalose phosphatase family.</text>
</comment>
<name>A0A1Y2HBL7_9FUNG</name>
<comment type="similarity">
    <text evidence="3">Belongs to the glycosyltransferase 20 family.</text>
</comment>
<gene>
    <name evidence="11" type="ORF">BCR44DRAFT_1392213</name>
</gene>
<dbReference type="EMBL" id="MCFL01000052">
    <property type="protein sequence ID" value="ORZ31987.1"/>
    <property type="molecule type" value="Genomic_DNA"/>
</dbReference>
<evidence type="ECO:0000256" key="1">
    <source>
        <dbReference type="ARBA" id="ARBA00005409"/>
    </source>
</evidence>
<dbReference type="NCBIfam" id="NF011071">
    <property type="entry name" value="PRK14501.1"/>
    <property type="match status" value="1"/>
</dbReference>
<dbReference type="InterPro" id="IPR023214">
    <property type="entry name" value="HAD_sf"/>
</dbReference>
<evidence type="ECO:0000313" key="12">
    <source>
        <dbReference type="Proteomes" id="UP000193411"/>
    </source>
</evidence>
<dbReference type="Gene3D" id="3.40.50.1000">
    <property type="entry name" value="HAD superfamily/HAD-like"/>
    <property type="match status" value="2"/>
</dbReference>
<dbReference type="Gene3D" id="3.40.50.2000">
    <property type="entry name" value="Glycogen Phosphorylase B"/>
    <property type="match status" value="2"/>
</dbReference>
<comment type="pathway">
    <text evidence="7">Carbohydrate biosynthesis.</text>
</comment>
<dbReference type="EC" id="2.4.1.15" evidence="4"/>
<evidence type="ECO:0000256" key="5">
    <source>
        <dbReference type="ARBA" id="ARBA00022676"/>
    </source>
</evidence>
<dbReference type="InterPro" id="IPR012766">
    <property type="entry name" value="Trehalose_OtsA"/>
</dbReference>
<proteinExistence type="inferred from homology"/>
<evidence type="ECO:0000256" key="7">
    <source>
        <dbReference type="ARBA" id="ARBA00024331"/>
    </source>
</evidence>
<protein>
    <recommendedName>
        <fullName evidence="4">alpha,alpha-trehalose-phosphate synthase (UDP-forming)</fullName>
        <ecNumber evidence="4">2.4.1.15</ecNumber>
    </recommendedName>
    <alternativeName>
        <fullName evidence="8">UDP-glucose-glucosephosphate glucosyltransferase</fullName>
    </alternativeName>
</protein>
<evidence type="ECO:0000256" key="2">
    <source>
        <dbReference type="ARBA" id="ARBA00006330"/>
    </source>
</evidence>
<dbReference type="FunFam" id="3.40.50.1000:FF:000052">
    <property type="entry name" value="Alpha,alpha-trehalose-phosphate synthase [UDP-forming] 6"/>
    <property type="match status" value="1"/>
</dbReference>
<dbReference type="GO" id="GO:0003825">
    <property type="term" value="F:alpha,alpha-trehalose-phosphate synthase (UDP-forming) activity"/>
    <property type="evidence" value="ECO:0007669"/>
    <property type="project" value="UniProtKB-EC"/>
</dbReference>
<dbReference type="CDD" id="cd03788">
    <property type="entry name" value="GT20_TPS"/>
    <property type="match status" value="1"/>
</dbReference>
<dbReference type="SUPFAM" id="SSF56784">
    <property type="entry name" value="HAD-like"/>
    <property type="match status" value="1"/>
</dbReference>
<organism evidence="11 12">
    <name type="scientific">Catenaria anguillulae PL171</name>
    <dbReference type="NCBI Taxonomy" id="765915"/>
    <lineage>
        <taxon>Eukaryota</taxon>
        <taxon>Fungi</taxon>
        <taxon>Fungi incertae sedis</taxon>
        <taxon>Blastocladiomycota</taxon>
        <taxon>Blastocladiomycetes</taxon>
        <taxon>Blastocladiales</taxon>
        <taxon>Catenariaceae</taxon>
        <taxon>Catenaria</taxon>
    </lineage>
</organism>
<dbReference type="Pfam" id="PF00982">
    <property type="entry name" value="Glyco_transf_20"/>
    <property type="match status" value="1"/>
</dbReference>
<evidence type="ECO:0000256" key="6">
    <source>
        <dbReference type="ARBA" id="ARBA00022679"/>
    </source>
</evidence>
<dbReference type="AlphaFoldDB" id="A0A1Y2HBL7"/>
<dbReference type="FunFam" id="3.40.50.2000:FF:000007">
    <property type="entry name" value="Trehalose-6-phosphate synthase"/>
    <property type="match status" value="1"/>
</dbReference>
<feature type="region of interest" description="Disordered" evidence="10">
    <location>
        <begin position="621"/>
        <end position="652"/>
    </location>
</feature>
<dbReference type="NCBIfam" id="TIGR02400">
    <property type="entry name" value="trehalose_OtsA"/>
    <property type="match status" value="1"/>
</dbReference>
<dbReference type="Proteomes" id="UP000193411">
    <property type="component" value="Unassembled WGS sequence"/>
</dbReference>
<dbReference type="NCBIfam" id="TIGR00685">
    <property type="entry name" value="T6PP"/>
    <property type="match status" value="1"/>
</dbReference>
<evidence type="ECO:0000256" key="4">
    <source>
        <dbReference type="ARBA" id="ARBA00012538"/>
    </source>
</evidence>
<dbReference type="GO" id="GO:0005946">
    <property type="term" value="C:alpha,alpha-trehalose-phosphate synthase complex (UDP-forming)"/>
    <property type="evidence" value="ECO:0007669"/>
    <property type="project" value="TreeGrafter"/>
</dbReference>
<comment type="catalytic activity">
    <reaction evidence="9">
        <text>D-glucose 6-phosphate + UDP-alpha-D-glucose = alpha,alpha-trehalose 6-phosphate + UDP + H(+)</text>
        <dbReference type="Rhea" id="RHEA:18889"/>
        <dbReference type="ChEBI" id="CHEBI:15378"/>
        <dbReference type="ChEBI" id="CHEBI:58223"/>
        <dbReference type="ChEBI" id="CHEBI:58429"/>
        <dbReference type="ChEBI" id="CHEBI:58885"/>
        <dbReference type="ChEBI" id="CHEBI:61548"/>
        <dbReference type="EC" id="2.4.1.15"/>
    </reaction>
</comment>
<evidence type="ECO:0000256" key="8">
    <source>
        <dbReference type="ARBA" id="ARBA00029654"/>
    </source>
</evidence>
<dbReference type="CDD" id="cd01627">
    <property type="entry name" value="HAD_TPP"/>
    <property type="match status" value="1"/>
</dbReference>
<dbReference type="InterPro" id="IPR003337">
    <property type="entry name" value="Trehalose_PPase"/>
</dbReference>
<comment type="similarity">
    <text evidence="1">In the N-terminal section; belongs to the glycosyltransferase 20 family.</text>
</comment>
<dbReference type="PANTHER" id="PTHR10788">
    <property type="entry name" value="TREHALOSE-6-PHOSPHATE SYNTHASE"/>
    <property type="match status" value="1"/>
</dbReference>
<dbReference type="SUPFAM" id="SSF53756">
    <property type="entry name" value="UDP-Glycosyltransferase/glycogen phosphorylase"/>
    <property type="match status" value="1"/>
</dbReference>
<reference evidence="11 12" key="1">
    <citation type="submission" date="2016-07" db="EMBL/GenBank/DDBJ databases">
        <title>Pervasive Adenine N6-methylation of Active Genes in Fungi.</title>
        <authorList>
            <consortium name="DOE Joint Genome Institute"/>
            <person name="Mondo S.J."/>
            <person name="Dannebaum R.O."/>
            <person name="Kuo R.C."/>
            <person name="Labutti K."/>
            <person name="Haridas S."/>
            <person name="Kuo A."/>
            <person name="Salamov A."/>
            <person name="Ahrendt S.R."/>
            <person name="Lipzen A."/>
            <person name="Sullivan W."/>
            <person name="Andreopoulos W.B."/>
            <person name="Clum A."/>
            <person name="Lindquist E."/>
            <person name="Daum C."/>
            <person name="Ramamoorthy G.K."/>
            <person name="Gryganskyi A."/>
            <person name="Culley D."/>
            <person name="Magnuson J.K."/>
            <person name="James T.Y."/>
            <person name="O'Malley M.A."/>
            <person name="Stajich J.E."/>
            <person name="Spatafora J.W."/>
            <person name="Visel A."/>
            <person name="Grigoriev I.V."/>
        </authorList>
    </citation>
    <scope>NUCLEOTIDE SEQUENCE [LARGE SCALE GENOMIC DNA]</scope>
    <source>
        <strain evidence="11 12">PL171</strain>
    </source>
</reference>
<dbReference type="STRING" id="765915.A0A1Y2HBL7"/>
<dbReference type="GO" id="GO:0004805">
    <property type="term" value="F:trehalose-phosphatase activity"/>
    <property type="evidence" value="ECO:0007669"/>
    <property type="project" value="TreeGrafter"/>
</dbReference>
<dbReference type="Pfam" id="PF02358">
    <property type="entry name" value="Trehalose_PPase"/>
    <property type="match status" value="1"/>
</dbReference>
<keyword evidence="6 11" id="KW-0808">Transferase</keyword>
<keyword evidence="12" id="KW-1185">Reference proteome</keyword>
<accession>A0A1Y2HBL7</accession>
<dbReference type="InterPro" id="IPR036412">
    <property type="entry name" value="HAD-like_sf"/>
</dbReference>
<sequence length="830" mass="91989">MTVVPPSSSSSFSAQVPAIQQLATAANSTNGNGDPLRLIVVSNRLPVTISKDPDSGEWQAKMSSGGLVSALSGLKKEMSFTWIGWPGVDFSPDDRQLVNSMLTTKHSAVPVFMPDDIADKHYNGFSNSILWPLFHYHPGEIAFEEQHWDAYIQANLAFADAILEHVKDADLIWVQDYHLMLLPAMLRARCEARGLSQVKIGFFLHTPFPSSEIFRILPVRREILLGLLPCDLIGFHTFDYARHFLSSCTRILGLHTMPNGVEHEGRFVHVGTFPIGIDPSQFTEGLRLPAVRDRVAHLRKKYDGIKLCVGVDRLDYIKGVPHKLHAFEVFLSKHPEWIGKVVLLQVAVPSRTDVEEYQQLRATVNELVGRINGQYGSADFMPIVFMNKSVNFEELVSLYAVSDVCVVSSTRDGMNLVSFEYIATQVESHGVLIMSEFAGASQSLNGSILVNPWNTEELADAFHEAVTMDTSTRQSNHAKLLRYVTKYTAAYWGLSFVNELRRVRDVYDSRMAMMPKLVPGSDLAREVLVDKWVRAKKRVVLLDYDDTLMATSHKLPEFARPTAAIIDTLRALTSLPNTYVYILSGRARQHLSVWFENVPVGLSAEHGVYAKHPPKVHAKLVLAQQQQQQKTSGAAASDPTGASSAPDPDESGWIRLGRHVDRSWRDTIRPLFTHYTERTPGSFIEEKEVAMSWHFRNADPEFGAWQAAELQVNLEKILAHLPVSVILGNKTVELRPSAVDKSAVARAILRDLAVADGPGAAGEEPFVLCIGDGKTDEPVFALLGERATNAVTVTVGKKQTEAKYFVDNVVEVQALLAGIVESAKLETPVA</sequence>
<evidence type="ECO:0000256" key="3">
    <source>
        <dbReference type="ARBA" id="ARBA00008799"/>
    </source>
</evidence>
<evidence type="ECO:0000256" key="10">
    <source>
        <dbReference type="SAM" id="MobiDB-lite"/>
    </source>
</evidence>
<evidence type="ECO:0000256" key="9">
    <source>
        <dbReference type="ARBA" id="ARBA00048039"/>
    </source>
</evidence>
<dbReference type="GO" id="GO:0005829">
    <property type="term" value="C:cytosol"/>
    <property type="evidence" value="ECO:0007669"/>
    <property type="project" value="TreeGrafter"/>
</dbReference>
<dbReference type="InterPro" id="IPR001830">
    <property type="entry name" value="Glyco_trans_20"/>
</dbReference>
<dbReference type="FunFam" id="3.40.50.2000:FF:000035">
    <property type="entry name" value="Trehalose-6-phosphate synthase"/>
    <property type="match status" value="1"/>
</dbReference>
<dbReference type="OrthoDB" id="755951at2759"/>
<dbReference type="PANTHER" id="PTHR10788:SF106">
    <property type="entry name" value="BCDNA.GH08860"/>
    <property type="match status" value="1"/>
</dbReference>
<evidence type="ECO:0000313" key="11">
    <source>
        <dbReference type="EMBL" id="ORZ31987.1"/>
    </source>
</evidence>
<dbReference type="GO" id="GO:0005992">
    <property type="term" value="P:trehalose biosynthetic process"/>
    <property type="evidence" value="ECO:0007669"/>
    <property type="project" value="InterPro"/>
</dbReference>
<comment type="caution">
    <text evidence="11">The sequence shown here is derived from an EMBL/GenBank/DDBJ whole genome shotgun (WGS) entry which is preliminary data.</text>
</comment>